<reference evidence="2 3" key="1">
    <citation type="submission" date="2006-06" db="EMBL/GenBank/DDBJ databases">
        <title>Complete sequence of Rubrobacter xylanophilus DSM 9941.</title>
        <authorList>
            <consortium name="US DOE Joint Genome Institute"/>
            <person name="Copeland A."/>
            <person name="Lucas S."/>
            <person name="Lapidus A."/>
            <person name="Barry K."/>
            <person name="Detter J.C."/>
            <person name="Glavina del Rio T."/>
            <person name="Hammon N."/>
            <person name="Israni S."/>
            <person name="Dalin E."/>
            <person name="Tice H."/>
            <person name="Pitluck S."/>
            <person name="Munk A.C."/>
            <person name="Brettin T."/>
            <person name="Bruce D."/>
            <person name="Han C."/>
            <person name="Tapia R."/>
            <person name="Gilna P."/>
            <person name="Schmutz J."/>
            <person name="Larimer F."/>
            <person name="Land M."/>
            <person name="Hauser L."/>
            <person name="Kyrpides N."/>
            <person name="Lykidis A."/>
            <person name="da Costa M.S."/>
            <person name="Rainey F.A."/>
            <person name="Empadinhas N."/>
            <person name="Jolivet E."/>
            <person name="Battista J.R."/>
            <person name="Richardson P."/>
        </authorList>
    </citation>
    <scope>NUCLEOTIDE SEQUENCE [LARGE SCALE GENOMIC DNA]</scope>
    <source>
        <strain evidence="3">DSM 9941 / NBRC 16129 / PRD-1</strain>
    </source>
</reference>
<proteinExistence type="predicted"/>
<evidence type="ECO:0000313" key="3">
    <source>
        <dbReference type="Proteomes" id="UP000006637"/>
    </source>
</evidence>
<dbReference type="PANTHER" id="PTHR43358:SF4">
    <property type="entry name" value="ALPHA_BETA HYDROLASE FOLD-1 DOMAIN-CONTAINING PROTEIN"/>
    <property type="match status" value="1"/>
</dbReference>
<feature type="domain" description="Serine aminopeptidase S33" evidence="1">
    <location>
        <begin position="81"/>
        <end position="191"/>
    </location>
</feature>
<dbReference type="KEGG" id="rxy:Rxyl_2331"/>
<dbReference type="AlphaFoldDB" id="Q1ATL9"/>
<dbReference type="InterPro" id="IPR052920">
    <property type="entry name" value="DNA-binding_regulatory"/>
</dbReference>
<gene>
    <name evidence="2" type="ordered locus">Rxyl_2331</name>
</gene>
<accession>Q1ATL9</accession>
<keyword evidence="3" id="KW-1185">Reference proteome</keyword>
<name>Q1ATL9_RUBXD</name>
<organism evidence="2 3">
    <name type="scientific">Rubrobacter xylanophilus (strain DSM 9941 / JCM 11954 / NBRC 16129 / PRD-1)</name>
    <dbReference type="NCBI Taxonomy" id="266117"/>
    <lineage>
        <taxon>Bacteria</taxon>
        <taxon>Bacillati</taxon>
        <taxon>Actinomycetota</taxon>
        <taxon>Rubrobacteria</taxon>
        <taxon>Rubrobacterales</taxon>
        <taxon>Rubrobacteraceae</taxon>
        <taxon>Rubrobacter</taxon>
    </lineage>
</organism>
<sequence>MREHMVAVSAIARTGLVIGAPAAFAAGSALAAWIAVRRIVTPAPPEERFVTPWEMGIPYEEAGFETEDGLALRGWWLESPEPRYTVVTLAGHNGARHHTLGIASTLWRRGANVLLFDNRGRGDSEGSALSLGYFERLDARAAIEHALGRAPGLPLGLVGYSMGAAVAIMVAAGDPRVGAVVADSPFASQRRLLRALISRRVGPLGPPAAALAERLLPYDVGEVEPLREVGRISPRAVLLIHGLSDPTTDPDDSRRLYEAAGEPKELWLLEGVGHCNAYFADRAAYCERVASFLERHLLPRGATRP</sequence>
<dbReference type="PhylomeDB" id="Q1ATL9"/>
<dbReference type="InterPro" id="IPR029058">
    <property type="entry name" value="AB_hydrolase_fold"/>
</dbReference>
<dbReference type="STRING" id="266117.Rxyl_2331"/>
<protein>
    <recommendedName>
        <fullName evidence="1">Serine aminopeptidase S33 domain-containing protein</fullName>
    </recommendedName>
</protein>
<dbReference type="PANTHER" id="PTHR43358">
    <property type="entry name" value="ALPHA/BETA-HYDROLASE"/>
    <property type="match status" value="1"/>
</dbReference>
<dbReference type="SUPFAM" id="SSF53474">
    <property type="entry name" value="alpha/beta-Hydrolases"/>
    <property type="match status" value="1"/>
</dbReference>
<evidence type="ECO:0000313" key="2">
    <source>
        <dbReference type="EMBL" id="ABG05259.1"/>
    </source>
</evidence>
<dbReference type="ESTHER" id="rubxd-Q1ATL9">
    <property type="family name" value="AlphaBeta_hydrolase"/>
</dbReference>
<dbReference type="EMBL" id="CP000386">
    <property type="protein sequence ID" value="ABG05259.1"/>
    <property type="molecule type" value="Genomic_DNA"/>
</dbReference>
<dbReference type="Pfam" id="PF12146">
    <property type="entry name" value="Hydrolase_4"/>
    <property type="match status" value="1"/>
</dbReference>
<dbReference type="eggNOG" id="COG1073">
    <property type="taxonomic scope" value="Bacteria"/>
</dbReference>
<dbReference type="Gene3D" id="3.40.50.1820">
    <property type="entry name" value="alpha/beta hydrolase"/>
    <property type="match status" value="1"/>
</dbReference>
<dbReference type="MEROPS" id="S09.B04"/>
<dbReference type="InterPro" id="IPR022742">
    <property type="entry name" value="Hydrolase_4"/>
</dbReference>
<dbReference type="Proteomes" id="UP000006637">
    <property type="component" value="Chromosome"/>
</dbReference>
<evidence type="ECO:0000259" key="1">
    <source>
        <dbReference type="Pfam" id="PF12146"/>
    </source>
</evidence>
<dbReference type="HOGENOM" id="CLU_029375_6_2_11"/>